<comment type="similarity">
    <text evidence="1">Belongs to the membrane fusion protein (MFP) (TC 8.A.1) family.</text>
</comment>
<gene>
    <name evidence="5" type="ORF">FCN74_11425</name>
</gene>
<evidence type="ECO:0000256" key="1">
    <source>
        <dbReference type="ARBA" id="ARBA00009477"/>
    </source>
</evidence>
<comment type="caution">
    <text evidence="5">The sequence shown here is derived from an EMBL/GenBank/DDBJ whole genome shotgun (WGS) entry which is preliminary data.</text>
</comment>
<evidence type="ECO:0000313" key="6">
    <source>
        <dbReference type="Proteomes" id="UP000306552"/>
    </source>
</evidence>
<dbReference type="GO" id="GO:0030313">
    <property type="term" value="C:cell envelope"/>
    <property type="evidence" value="ECO:0007669"/>
    <property type="project" value="TreeGrafter"/>
</dbReference>
<dbReference type="Proteomes" id="UP000306552">
    <property type="component" value="Unassembled WGS sequence"/>
</dbReference>
<dbReference type="InterPro" id="IPR051909">
    <property type="entry name" value="MFP_Cation_Efflux"/>
</dbReference>
<evidence type="ECO:0000313" key="5">
    <source>
        <dbReference type="EMBL" id="TKS55554.1"/>
    </source>
</evidence>
<dbReference type="SUPFAM" id="SSF111369">
    <property type="entry name" value="HlyD-like secretion proteins"/>
    <property type="match status" value="1"/>
</dbReference>
<dbReference type="GO" id="GO:0022857">
    <property type="term" value="F:transmembrane transporter activity"/>
    <property type="evidence" value="ECO:0007669"/>
    <property type="project" value="InterPro"/>
</dbReference>
<dbReference type="InterPro" id="IPR006143">
    <property type="entry name" value="RND_pump_MFP"/>
</dbReference>
<dbReference type="OrthoDB" id="9814657at2"/>
<evidence type="ECO:0000256" key="2">
    <source>
        <dbReference type="ARBA" id="ARBA00022448"/>
    </source>
</evidence>
<feature type="domain" description="CusB-like barrel-sandwich hybrid" evidence="4">
    <location>
        <begin position="79"/>
        <end position="220"/>
    </location>
</feature>
<dbReference type="GO" id="GO:0060003">
    <property type="term" value="P:copper ion export"/>
    <property type="evidence" value="ECO:0007669"/>
    <property type="project" value="TreeGrafter"/>
</dbReference>
<evidence type="ECO:0000259" key="4">
    <source>
        <dbReference type="Pfam" id="PF25919"/>
    </source>
</evidence>
<feature type="signal peptide" evidence="3">
    <location>
        <begin position="1"/>
        <end position="18"/>
    </location>
</feature>
<dbReference type="Gene3D" id="2.40.50.100">
    <property type="match status" value="1"/>
</dbReference>
<dbReference type="Gene3D" id="2.40.30.170">
    <property type="match status" value="1"/>
</dbReference>
<dbReference type="NCBIfam" id="TIGR01730">
    <property type="entry name" value="RND_mfp"/>
    <property type="match status" value="1"/>
</dbReference>
<dbReference type="PROSITE" id="PS51257">
    <property type="entry name" value="PROKAR_LIPOPROTEIN"/>
    <property type="match status" value="1"/>
</dbReference>
<name>A0A4U5TQD4_9FLAO</name>
<proteinExistence type="inferred from homology"/>
<dbReference type="RefSeq" id="WP_138932739.1">
    <property type="nucleotide sequence ID" value="NZ_SWMU01000005.1"/>
</dbReference>
<keyword evidence="3" id="KW-0732">Signal</keyword>
<reference evidence="5 6" key="1">
    <citation type="submission" date="2019-04" db="EMBL/GenBank/DDBJ databases">
        <title>Psychroflexus halotolerans sp. nov., isolated from a marine solar saltern.</title>
        <authorList>
            <person name="Feng X."/>
        </authorList>
    </citation>
    <scope>NUCLEOTIDE SEQUENCE [LARGE SCALE GENOMIC DNA]</scope>
    <source>
        <strain evidence="5 6">WDS2C27</strain>
    </source>
</reference>
<dbReference type="PANTHER" id="PTHR30097:SF4">
    <property type="entry name" value="SLR6042 PROTEIN"/>
    <property type="match status" value="1"/>
</dbReference>
<dbReference type="GO" id="GO:0015679">
    <property type="term" value="P:plasma membrane copper ion transport"/>
    <property type="evidence" value="ECO:0007669"/>
    <property type="project" value="TreeGrafter"/>
</dbReference>
<dbReference type="AlphaFoldDB" id="A0A4U5TQD4"/>
<dbReference type="Pfam" id="PF25919">
    <property type="entry name" value="BSH_CusB"/>
    <property type="match status" value="1"/>
</dbReference>
<protein>
    <submittedName>
        <fullName evidence="5">Efflux RND transporter periplasmic adaptor subunit</fullName>
    </submittedName>
</protein>
<keyword evidence="6" id="KW-1185">Reference proteome</keyword>
<dbReference type="Gene3D" id="1.10.287.470">
    <property type="entry name" value="Helix hairpin bin"/>
    <property type="match status" value="1"/>
</dbReference>
<accession>A0A4U5TQD4</accession>
<sequence>MKTLNILLLIALVSVACSKSKPEAGNTEETLANQNEIVLSKTQFNTGEFKIENPDSTEFAEQFKVTGMIDVPPENRAEVSSFFSGFVSETHLLVGDVVQKGDLLIKLTNPDFIQQQQNFVENYNQLNFLESEYQRKQNLYNDKVVSEKVYQKAKSDYLSLSAKVKGQRRTLELMNVNINSVLNGNFSENINIYAPISGKISKVNISKGMYIQPSTMMMEILDTDHIHLELNVFEKDIMKVNVDDTLEFKIPEISKESFKAYVRLVGAEINTNRSVRVHAHPINASHNFSVGMFVEAYFKNNPKTQLSLPASAFVETENTLKVLRLKKETQEAYIFEFINVENSSEQENRRALKSEKPIKITDQFLTQGVFDLVKS</sequence>
<keyword evidence="2" id="KW-0813">Transport</keyword>
<evidence type="ECO:0000256" key="3">
    <source>
        <dbReference type="SAM" id="SignalP"/>
    </source>
</evidence>
<dbReference type="GO" id="GO:0016020">
    <property type="term" value="C:membrane"/>
    <property type="evidence" value="ECO:0007669"/>
    <property type="project" value="InterPro"/>
</dbReference>
<dbReference type="InterPro" id="IPR058790">
    <property type="entry name" value="BSH_CusB"/>
</dbReference>
<dbReference type="EMBL" id="SWMU01000005">
    <property type="protein sequence ID" value="TKS55554.1"/>
    <property type="molecule type" value="Genomic_DNA"/>
</dbReference>
<dbReference type="PANTHER" id="PTHR30097">
    <property type="entry name" value="CATION EFFLUX SYSTEM PROTEIN CUSB"/>
    <property type="match status" value="1"/>
</dbReference>
<feature type="chain" id="PRO_5020494785" evidence="3">
    <location>
        <begin position="19"/>
        <end position="375"/>
    </location>
</feature>
<organism evidence="5 6">
    <name type="scientific">Mesohalobacter halotolerans</name>
    <dbReference type="NCBI Taxonomy" id="1883405"/>
    <lineage>
        <taxon>Bacteria</taxon>
        <taxon>Pseudomonadati</taxon>
        <taxon>Bacteroidota</taxon>
        <taxon>Flavobacteriia</taxon>
        <taxon>Flavobacteriales</taxon>
        <taxon>Flavobacteriaceae</taxon>
        <taxon>Mesohalobacter</taxon>
    </lineage>
</organism>